<evidence type="ECO:0000256" key="1">
    <source>
        <dbReference type="ARBA" id="ARBA00006717"/>
    </source>
</evidence>
<dbReference type="PANTHER" id="PTHR11931">
    <property type="entry name" value="PHOSPHOGLYCERATE MUTASE"/>
    <property type="match status" value="1"/>
</dbReference>
<feature type="active site" description="Proton donor/acceptor" evidence="5">
    <location>
        <position position="138"/>
    </location>
</feature>
<evidence type="ECO:0000256" key="4">
    <source>
        <dbReference type="ARBA" id="ARBA00023235"/>
    </source>
</evidence>
<keyword evidence="7" id="KW-0732">Signal</keyword>
<dbReference type="InterPro" id="IPR001345">
    <property type="entry name" value="PG/BPGM_mutase_AS"/>
</dbReference>
<dbReference type="InterPro" id="IPR005952">
    <property type="entry name" value="Phosphogly_mut1"/>
</dbReference>
<protein>
    <recommendedName>
        <fullName evidence="2">phosphoglycerate mutase (2,3-diphosphoglycerate-dependent)</fullName>
        <ecNumber evidence="2">5.4.2.11</ecNumber>
    </recommendedName>
</protein>
<name>A0A1H1VT55_9MICO</name>
<dbReference type="CDD" id="cd07067">
    <property type="entry name" value="HP_PGM_like"/>
    <property type="match status" value="1"/>
</dbReference>
<dbReference type="SUPFAM" id="SSF53254">
    <property type="entry name" value="Phosphoglycerate mutase-like"/>
    <property type="match status" value="1"/>
</dbReference>
<feature type="binding site" evidence="6">
    <location>
        <begin position="60"/>
        <end position="67"/>
    </location>
    <ligand>
        <name>substrate</name>
    </ligand>
</feature>
<accession>A0A1H1VT55</accession>
<dbReference type="GO" id="GO:0006096">
    <property type="term" value="P:glycolytic process"/>
    <property type="evidence" value="ECO:0007669"/>
    <property type="project" value="UniProtKB-KW"/>
</dbReference>
<feature type="chain" id="PRO_5009263661" description="phosphoglycerate mutase (2,3-diphosphoglycerate-dependent)" evidence="7">
    <location>
        <begin position="32"/>
        <end position="270"/>
    </location>
</feature>
<dbReference type="Proteomes" id="UP000181956">
    <property type="component" value="Chromosome I"/>
</dbReference>
<evidence type="ECO:0000256" key="7">
    <source>
        <dbReference type="SAM" id="SignalP"/>
    </source>
</evidence>
<feature type="signal peptide" evidence="7">
    <location>
        <begin position="1"/>
        <end position="31"/>
    </location>
</feature>
<dbReference type="STRING" id="412690.SAMN04489834_2334"/>
<keyword evidence="4" id="KW-0413">Isomerase</keyword>
<dbReference type="InterPro" id="IPR006311">
    <property type="entry name" value="TAT_signal"/>
</dbReference>
<dbReference type="InterPro" id="IPR029033">
    <property type="entry name" value="His_PPase_superfam"/>
</dbReference>
<sequence>MSSRRTLRIAVAGIAAAALFSLAALSTPALAANSNGASSSAQSVKAAPGKNAEVTIYLTRHGETWLNTTHRMQGWSDSPLTESGELDAQHLGAGLAEAGVKFKSAYSADMVRHYETISLALDELKYKGAPVRDKGLREVAFGKFEGETQAATFKAVTPYLTGGDMNAFLNAIVTANEGSGLTAETVDQLTARAMASLNAIAAAQAKQGGGNVLVVSSGITIVAVLDAMGADTSSLTEGIDNAAVSELRYKNGVWTVVTMNDSSYVESGAN</sequence>
<dbReference type="PROSITE" id="PS51318">
    <property type="entry name" value="TAT"/>
    <property type="match status" value="1"/>
</dbReference>
<dbReference type="Gene3D" id="3.40.50.1240">
    <property type="entry name" value="Phosphoglycerate mutase-like"/>
    <property type="match status" value="1"/>
</dbReference>
<dbReference type="RefSeq" id="WP_083364191.1">
    <property type="nucleotide sequence ID" value="NZ_LT629742.1"/>
</dbReference>
<dbReference type="AlphaFoldDB" id="A0A1H1VT55"/>
<comment type="similarity">
    <text evidence="1">Belongs to the phosphoglycerate mutase family. BPG-dependent PGAM subfamily.</text>
</comment>
<dbReference type="InterPro" id="IPR013078">
    <property type="entry name" value="His_Pase_superF_clade-1"/>
</dbReference>
<feature type="binding site" evidence="6">
    <location>
        <position position="112"/>
    </location>
    <ligand>
        <name>substrate</name>
    </ligand>
</feature>
<reference evidence="9" key="1">
    <citation type="submission" date="2016-10" db="EMBL/GenBank/DDBJ databases">
        <authorList>
            <person name="Varghese N."/>
            <person name="Submissions S."/>
        </authorList>
    </citation>
    <scope>NUCLEOTIDE SEQUENCE [LARGE SCALE GENOMIC DNA]</scope>
    <source>
        <strain evidence="9">DSM 21772</strain>
    </source>
</reference>
<dbReference type="Pfam" id="PF00300">
    <property type="entry name" value="His_Phos_1"/>
    <property type="match status" value="1"/>
</dbReference>
<dbReference type="PROSITE" id="PS00175">
    <property type="entry name" value="PG_MUTASE"/>
    <property type="match status" value="1"/>
</dbReference>
<evidence type="ECO:0000256" key="2">
    <source>
        <dbReference type="ARBA" id="ARBA00012028"/>
    </source>
</evidence>
<dbReference type="GO" id="GO:0004619">
    <property type="term" value="F:phosphoglycerate mutase activity"/>
    <property type="evidence" value="ECO:0007669"/>
    <property type="project" value="UniProtKB-EC"/>
</dbReference>
<gene>
    <name evidence="8" type="ORF">SAMN04489834_2334</name>
</gene>
<evidence type="ECO:0000256" key="6">
    <source>
        <dbReference type="PIRSR" id="PIRSR613078-2"/>
    </source>
</evidence>
<dbReference type="SMART" id="SM00855">
    <property type="entry name" value="PGAM"/>
    <property type="match status" value="1"/>
</dbReference>
<evidence type="ECO:0000313" key="8">
    <source>
        <dbReference type="EMBL" id="SDS87219.1"/>
    </source>
</evidence>
<evidence type="ECO:0000256" key="5">
    <source>
        <dbReference type="PIRSR" id="PIRSR613078-1"/>
    </source>
</evidence>
<keyword evidence="3" id="KW-0324">Glycolysis</keyword>
<evidence type="ECO:0000256" key="3">
    <source>
        <dbReference type="ARBA" id="ARBA00023152"/>
    </source>
</evidence>
<proteinExistence type="inferred from homology"/>
<dbReference type="OrthoDB" id="4131070at2"/>
<dbReference type="EMBL" id="LT629742">
    <property type="protein sequence ID" value="SDS87219.1"/>
    <property type="molecule type" value="Genomic_DNA"/>
</dbReference>
<dbReference type="EC" id="5.4.2.11" evidence="2"/>
<organism evidence="8 9">
    <name type="scientific">Microterricola viridarii</name>
    <dbReference type="NCBI Taxonomy" id="412690"/>
    <lineage>
        <taxon>Bacteria</taxon>
        <taxon>Bacillati</taxon>
        <taxon>Actinomycetota</taxon>
        <taxon>Actinomycetes</taxon>
        <taxon>Micrococcales</taxon>
        <taxon>Microbacteriaceae</taxon>
        <taxon>Microterricola</taxon>
    </lineage>
</organism>
<evidence type="ECO:0000313" key="9">
    <source>
        <dbReference type="Proteomes" id="UP000181956"/>
    </source>
</evidence>
<feature type="active site" description="Tele-phosphohistidine intermediate" evidence="5">
    <location>
        <position position="61"/>
    </location>
</feature>
<keyword evidence="9" id="KW-1185">Reference proteome</keyword>